<feature type="disulfide bond" evidence="12">
    <location>
        <begin position="983"/>
        <end position="998"/>
    </location>
</feature>
<feature type="disulfide bond" evidence="12">
    <location>
        <begin position="1013"/>
        <end position="1031"/>
    </location>
</feature>
<feature type="disulfide bond" evidence="11">
    <location>
        <begin position="271"/>
        <end position="281"/>
    </location>
</feature>
<keyword evidence="10" id="KW-0325">Glycoprotein</keyword>
<dbReference type="SUPFAM" id="SSF57424">
    <property type="entry name" value="LDL receptor-like module"/>
    <property type="match status" value="11"/>
</dbReference>
<evidence type="ECO:0000256" key="2">
    <source>
        <dbReference type="ARBA" id="ARBA00022536"/>
    </source>
</evidence>
<keyword evidence="8 11" id="KW-1015">Disulfide bond</keyword>
<dbReference type="SUPFAM" id="SSF57196">
    <property type="entry name" value="EGF/Laminin"/>
    <property type="match status" value="2"/>
</dbReference>
<feature type="repeat" description="LDL-receptor class B" evidence="13">
    <location>
        <begin position="350"/>
        <end position="394"/>
    </location>
</feature>
<comment type="caution">
    <text evidence="17">The sequence shown here is derived from an EMBL/GenBank/DDBJ whole genome shotgun (WGS) entry which is preliminary data.</text>
</comment>
<name>A0ABQ9GG88_9NEOP</name>
<dbReference type="EMBL" id="JARBHB010000013">
    <property type="protein sequence ID" value="KAJ8870494.1"/>
    <property type="molecule type" value="Genomic_DNA"/>
</dbReference>
<proteinExistence type="predicted"/>
<feature type="disulfide bond" evidence="12">
    <location>
        <begin position="1221"/>
        <end position="1239"/>
    </location>
</feature>
<feature type="disulfide bond" evidence="12">
    <location>
        <begin position="1025"/>
        <end position="1040"/>
    </location>
</feature>
<dbReference type="InterPro" id="IPR018097">
    <property type="entry name" value="EGF_Ca-bd_CS"/>
</dbReference>
<comment type="subcellular location">
    <subcellularLocation>
        <location evidence="1">Membrane</location>
        <topology evidence="1">Single-pass membrane protein</topology>
    </subcellularLocation>
</comment>
<evidence type="ECO:0000256" key="9">
    <source>
        <dbReference type="ARBA" id="ARBA00023170"/>
    </source>
</evidence>
<dbReference type="PROSITE" id="PS01186">
    <property type="entry name" value="EGF_2"/>
    <property type="match status" value="4"/>
</dbReference>
<keyword evidence="6 15" id="KW-1133">Transmembrane helix</keyword>
<dbReference type="Pfam" id="PF00057">
    <property type="entry name" value="Ldl_recept_a"/>
    <property type="match status" value="12"/>
</dbReference>
<dbReference type="Proteomes" id="UP001159363">
    <property type="component" value="Chromosome 12"/>
</dbReference>
<protein>
    <recommendedName>
        <fullName evidence="16">EGF-like domain-containing protein</fullName>
    </recommendedName>
</protein>
<organism evidence="17 18">
    <name type="scientific">Dryococelus australis</name>
    <dbReference type="NCBI Taxonomy" id="614101"/>
    <lineage>
        <taxon>Eukaryota</taxon>
        <taxon>Metazoa</taxon>
        <taxon>Ecdysozoa</taxon>
        <taxon>Arthropoda</taxon>
        <taxon>Hexapoda</taxon>
        <taxon>Insecta</taxon>
        <taxon>Pterygota</taxon>
        <taxon>Neoptera</taxon>
        <taxon>Polyneoptera</taxon>
        <taxon>Phasmatodea</taxon>
        <taxon>Verophasmatodea</taxon>
        <taxon>Anareolatae</taxon>
        <taxon>Phasmatidae</taxon>
        <taxon>Eurycanthinae</taxon>
        <taxon>Dryococelus</taxon>
    </lineage>
</organism>
<feature type="disulfide bond" evidence="12">
    <location>
        <begin position="1149"/>
        <end position="1164"/>
    </location>
</feature>
<reference evidence="17 18" key="1">
    <citation type="submission" date="2023-02" db="EMBL/GenBank/DDBJ databases">
        <title>LHISI_Scaffold_Assembly.</title>
        <authorList>
            <person name="Stuart O.P."/>
            <person name="Cleave R."/>
            <person name="Magrath M.J.L."/>
            <person name="Mikheyev A.S."/>
        </authorList>
    </citation>
    <scope>NUCLEOTIDE SEQUENCE [LARGE SCALE GENOMIC DNA]</scope>
    <source>
        <strain evidence="17">Daus_M_001</strain>
        <tissue evidence="17">Leg muscle</tissue>
    </source>
</reference>
<dbReference type="PROSITE" id="PS50068">
    <property type="entry name" value="LDLRA_2"/>
    <property type="match status" value="12"/>
</dbReference>
<dbReference type="SMART" id="SM00135">
    <property type="entry name" value="LY"/>
    <property type="match status" value="10"/>
</dbReference>
<sequence>MRWRSTGAAALLSALWFMINFSPGFYLCYKIHVRQDSLASVDFVKERQTIPIDFPGGATCEEDYFQCHDKSCVPLAFRCDGEDDCGDLSDEFGCEHFEHGPLKCKDEEWKCLDGSMCVLRNWLCDKHPDCEDHSDEDLGCKIKDCKDDFLCENHHCIIADFQCDGADDCGDGSDEKGCGIRNVQQTACTMENGFFQCLDTVHCIDLNYVCNEVQDCLDGSDEGPGCNDSKAECEKSSDCNGTCHALPSGHACTCPQGFALANKLCVDIDECEVYGKCDQRCSNSPGGYTCKCLDGYQLHEDEHRCVAEGGEPLLLFATKEDIRGLYLKSGIRHKVAENLDHAVGVAYDGNFVYWTNIRDQEEAIYRSLDDGSKPELIISAGLGQPEDLAVDWVTGNVYFTDVEMKHIGVCSYNGSACAVVLAGMEQIKSLVLVFAEGYMFWSDWGSSPMIGKAGMDGAKANVFVGSDIHWPNGLALDYPNYRLYWIDAKLLKIETITLDGHDRRVILQGAFKHPYSIAVFEDKLYWSDWVDREIESCNKFTGKDREVIVKMKKHPIYNIQVYHPAMHPPQMVNPCSRALCSHLCLLAADMTYSCACPEDKELGPDKHKCHDLYKKEMMAVGIGHILYFVEHQILGKQRISRLELNHINIGALVHNSLANTLVVYDAGNGKVISVDLQTEKQTVLITNVGRIAALSYDHLANNLYWCDVERATLEVMNLANHYRATLIKQEGADVPIAMAVIPELGIMFVAFRNEDAIHIDKMHMDGKGERTHTIHGLKGIHLAMAYDEELNRIFWADPWAGTIESTSVDATDRHQYQADLYAPTQVATLGTDIFWTNWHLPRLYWGNKYDGNLKIKRLEFDVPSEVEVLKLAAIRGQKTQGDHVCLMDNGGCSHICLLALKHAVCACPSGMLLDHNGRTCSTPVHCQQTEIKCQKDNLCIPLKLRCNRQKDCPSGEDEENCILCGEKEFQCHNKECIDERLRCNDQFDCSDRSDEFDCDKDMMQCTNEALFLCGSGECISSRYVCDNSIDCKDSSDEASCQNATCAHAEFRCSSGLCIPGSWECDNEYDCTDQSDEHDRCGSPTCSPKDFKCNNGHCIDKTLVCNHINECGDNSDEVNCRTGPHHNACPESHFRCKFNTSICLNASARCNGVPDCPHGEDEKDCGCLTEEFRCDNGKCISNQWICDGRNDCGDNSDESRSTCSAGAQNLQKPEGPCNEFSCTNGECVSLDVVCNSVPDCSDGSDEGGNCEVSCGPGNPCSQICKNTPAGPRCQCEVGYELLDSYHCEDLDECSHVPRPCAQICQNVPGSFDCTCIDGYVLRNDKRSCKATGDPMAFVFSTRMQIRKLSHRSANLEVVVTTPGLEVTGLDVNSISKEYYWSTQLTGAIHKKKEGEPQRSLTNIGMVGKLALDWVCNFARRNCALVVSMERNVKITALAVDPTTGLLFWSEAAWGSSILPASELYSSDMAGSGRSKLASGSIMLVSGLAVDSIFRTVYWIDEKMNILESVNYNGDHRRVILDREASYKDLNTCPQVVKPLGLVLFESTLYWLSAETDYISSYAVYSTFHRVEKTHIHSIDSQLFTIMQPSRQQRVVNLCEHYNCTHLCVLTPEGAKCLCPDSKIVNAEQRCTGKKDTTLPVGFSQVGQSEADASRNTTAVVVVIILFIVAVLLAIFYVYQRRLNADGKFDWRISFNNKEFGLGKLGPSQTKSSLEPGQHEYENPMGDTLQSNQFLIMAPDGQRRQPVVLRLSKDDKANLEDSDSESQTDSITARLIP</sequence>
<dbReference type="PROSITE" id="PS01187">
    <property type="entry name" value="EGF_CA"/>
    <property type="match status" value="2"/>
</dbReference>
<evidence type="ECO:0000256" key="5">
    <source>
        <dbReference type="ARBA" id="ARBA00022737"/>
    </source>
</evidence>
<evidence type="ECO:0000256" key="12">
    <source>
        <dbReference type="PROSITE-ProRule" id="PRU00124"/>
    </source>
</evidence>
<evidence type="ECO:0000256" key="13">
    <source>
        <dbReference type="PROSITE-ProRule" id="PRU00461"/>
    </source>
</evidence>
<dbReference type="InterPro" id="IPR009030">
    <property type="entry name" value="Growth_fac_rcpt_cys_sf"/>
</dbReference>
<dbReference type="PRINTS" id="PR00261">
    <property type="entry name" value="LDLRECEPTOR"/>
</dbReference>
<feature type="disulfide bond" evidence="12">
    <location>
        <begin position="1104"/>
        <end position="1119"/>
    </location>
</feature>
<dbReference type="InterPro" id="IPR002172">
    <property type="entry name" value="LDrepeatLR_classA_rpt"/>
</dbReference>
<dbReference type="PANTHER" id="PTHR22722">
    <property type="entry name" value="LOW-DENSITY LIPOPROTEIN RECEPTOR-RELATED PROTEIN 2-RELATED"/>
    <property type="match status" value="1"/>
</dbReference>
<dbReference type="PROSITE" id="PS51120">
    <property type="entry name" value="LDLRB"/>
    <property type="match status" value="3"/>
</dbReference>
<dbReference type="PANTHER" id="PTHR22722:SF14">
    <property type="entry name" value="MEGALIN, ISOFORM A"/>
    <property type="match status" value="1"/>
</dbReference>
<dbReference type="SMART" id="SM00181">
    <property type="entry name" value="EGF"/>
    <property type="match status" value="9"/>
</dbReference>
<keyword evidence="7 15" id="KW-0472">Membrane</keyword>
<feature type="disulfide bond" evidence="12">
    <location>
        <begin position="1092"/>
        <end position="1110"/>
    </location>
</feature>
<feature type="disulfide bond" evidence="12">
    <location>
        <begin position="1166"/>
        <end position="1178"/>
    </location>
</feature>
<evidence type="ECO:0000256" key="11">
    <source>
        <dbReference type="PROSITE-ProRule" id="PRU00076"/>
    </source>
</evidence>
<feature type="disulfide bond" evidence="12">
    <location>
        <begin position="1052"/>
        <end position="1070"/>
    </location>
</feature>
<feature type="repeat" description="LDL-receptor class B" evidence="13">
    <location>
        <begin position="481"/>
        <end position="523"/>
    </location>
</feature>
<feature type="disulfide bond" evidence="12">
    <location>
        <begin position="1085"/>
        <end position="1097"/>
    </location>
</feature>
<dbReference type="InterPro" id="IPR001881">
    <property type="entry name" value="EGF-like_Ca-bd_dom"/>
</dbReference>
<evidence type="ECO:0000256" key="10">
    <source>
        <dbReference type="ARBA" id="ARBA00023180"/>
    </source>
</evidence>
<feature type="repeat" description="LDL-receptor class B" evidence="13">
    <location>
        <begin position="437"/>
        <end position="480"/>
    </location>
</feature>
<keyword evidence="5" id="KW-0677">Repeat</keyword>
<feature type="domain" description="EGF-like" evidence="16">
    <location>
        <begin position="267"/>
        <end position="306"/>
    </location>
</feature>
<dbReference type="PROSITE" id="PS01209">
    <property type="entry name" value="LDLRA_1"/>
    <property type="match status" value="8"/>
</dbReference>
<accession>A0ABQ9GG88</accession>
<feature type="region of interest" description="Disordered" evidence="14">
    <location>
        <begin position="1704"/>
        <end position="1723"/>
    </location>
</feature>
<dbReference type="Gene3D" id="2.10.25.10">
    <property type="entry name" value="Laminin"/>
    <property type="match status" value="4"/>
</dbReference>
<evidence type="ECO:0000313" key="18">
    <source>
        <dbReference type="Proteomes" id="UP001159363"/>
    </source>
</evidence>
<dbReference type="SUPFAM" id="SSF63825">
    <property type="entry name" value="YWTD domain"/>
    <property type="match status" value="3"/>
</dbReference>
<feature type="disulfide bond" evidence="12">
    <location>
        <begin position="67"/>
        <end position="85"/>
    </location>
</feature>
<dbReference type="InterPro" id="IPR051221">
    <property type="entry name" value="LDLR-related"/>
</dbReference>
<dbReference type="InterPro" id="IPR000152">
    <property type="entry name" value="EGF-type_Asp/Asn_hydroxyl_site"/>
</dbReference>
<dbReference type="SMART" id="SM00179">
    <property type="entry name" value="EGF_CA"/>
    <property type="match status" value="4"/>
</dbReference>
<dbReference type="SMART" id="SM00192">
    <property type="entry name" value="LDLa"/>
    <property type="match status" value="12"/>
</dbReference>
<dbReference type="InterPro" id="IPR049883">
    <property type="entry name" value="NOTCH1_EGF-like"/>
</dbReference>
<feature type="disulfide bond" evidence="12">
    <location>
        <begin position="163"/>
        <end position="178"/>
    </location>
</feature>
<dbReference type="Pfam" id="PF07645">
    <property type="entry name" value="EGF_CA"/>
    <property type="match status" value="2"/>
</dbReference>
<evidence type="ECO:0000256" key="6">
    <source>
        <dbReference type="ARBA" id="ARBA00022989"/>
    </source>
</evidence>
<feature type="region of interest" description="Disordered" evidence="14">
    <location>
        <begin position="1752"/>
        <end position="1775"/>
    </location>
</feature>
<keyword evidence="18" id="KW-1185">Reference proteome</keyword>
<dbReference type="CDD" id="cd00112">
    <property type="entry name" value="LDLa"/>
    <property type="match status" value="12"/>
</dbReference>
<evidence type="ECO:0000313" key="17">
    <source>
        <dbReference type="EMBL" id="KAJ8870494.1"/>
    </source>
</evidence>
<dbReference type="PROSITE" id="PS50026">
    <property type="entry name" value="EGF_3"/>
    <property type="match status" value="1"/>
</dbReference>
<feature type="transmembrane region" description="Helical" evidence="15">
    <location>
        <begin position="1657"/>
        <end position="1677"/>
    </location>
</feature>
<keyword evidence="9" id="KW-0675">Receptor</keyword>
<feature type="disulfide bond" evidence="12">
    <location>
        <begin position="946"/>
        <end position="961"/>
    </location>
</feature>
<feature type="disulfide bond" evidence="12">
    <location>
        <begin position="1045"/>
        <end position="1057"/>
    </location>
</feature>
<keyword evidence="4 15" id="KW-0812">Transmembrane</keyword>
<evidence type="ECO:0000256" key="14">
    <source>
        <dbReference type="SAM" id="MobiDB-lite"/>
    </source>
</evidence>
<feature type="disulfide bond" evidence="12">
    <location>
        <begin position="964"/>
        <end position="976"/>
    </location>
</feature>
<gene>
    <name evidence="17" type="ORF">PR048_029517</name>
</gene>
<dbReference type="Pfam" id="PF00058">
    <property type="entry name" value="Ldl_recept_b"/>
    <property type="match status" value="2"/>
</dbReference>
<dbReference type="Pfam" id="PF14670">
    <property type="entry name" value="FXa_inhibition"/>
    <property type="match status" value="1"/>
</dbReference>
<evidence type="ECO:0000256" key="3">
    <source>
        <dbReference type="ARBA" id="ARBA00022583"/>
    </source>
</evidence>
<evidence type="ECO:0000259" key="16">
    <source>
        <dbReference type="PROSITE" id="PS50026"/>
    </source>
</evidence>
<evidence type="ECO:0000256" key="15">
    <source>
        <dbReference type="SAM" id="Phobius"/>
    </source>
</evidence>
<feature type="disulfide bond" evidence="12">
    <location>
        <begin position="1173"/>
        <end position="1191"/>
    </location>
</feature>
<feature type="disulfide bond" evidence="12">
    <location>
        <begin position="79"/>
        <end position="94"/>
    </location>
</feature>
<feature type="disulfide bond" evidence="12">
    <location>
        <begin position="971"/>
        <end position="989"/>
    </location>
</feature>
<dbReference type="InterPro" id="IPR000033">
    <property type="entry name" value="LDLR_classB_rpt"/>
</dbReference>
<evidence type="ECO:0000256" key="4">
    <source>
        <dbReference type="ARBA" id="ARBA00022692"/>
    </source>
</evidence>
<dbReference type="PROSITE" id="PS00010">
    <property type="entry name" value="ASX_HYDROXYL"/>
    <property type="match status" value="2"/>
</dbReference>
<dbReference type="CDD" id="cd00054">
    <property type="entry name" value="EGF_CA"/>
    <property type="match status" value="1"/>
</dbReference>
<feature type="disulfide bond" evidence="12">
    <location>
        <begin position="60"/>
        <end position="72"/>
    </location>
</feature>
<evidence type="ECO:0000256" key="8">
    <source>
        <dbReference type="ARBA" id="ARBA00023157"/>
    </source>
</evidence>
<dbReference type="Gene3D" id="4.10.400.10">
    <property type="entry name" value="Low-density Lipoprotein Receptor"/>
    <property type="match status" value="12"/>
</dbReference>
<dbReference type="InterPro" id="IPR000742">
    <property type="entry name" value="EGF"/>
</dbReference>
<feature type="disulfide bond" evidence="12">
    <location>
        <begin position="151"/>
        <end position="169"/>
    </location>
</feature>
<dbReference type="InterPro" id="IPR023415">
    <property type="entry name" value="LDLR_class-A_CS"/>
</dbReference>
<evidence type="ECO:0000256" key="1">
    <source>
        <dbReference type="ARBA" id="ARBA00004167"/>
    </source>
</evidence>
<dbReference type="InterPro" id="IPR036055">
    <property type="entry name" value="LDL_receptor-like_sf"/>
</dbReference>
<dbReference type="SUPFAM" id="SSF57184">
    <property type="entry name" value="Growth factor receptor domain"/>
    <property type="match status" value="1"/>
</dbReference>
<evidence type="ECO:0000256" key="7">
    <source>
        <dbReference type="ARBA" id="ARBA00023136"/>
    </source>
</evidence>
<keyword evidence="2 11" id="KW-0245">EGF-like domain</keyword>
<dbReference type="Gene3D" id="2.120.10.30">
    <property type="entry name" value="TolB, C-terminal domain"/>
    <property type="match status" value="3"/>
</dbReference>
<keyword evidence="3" id="KW-0254">Endocytosis</keyword>
<dbReference type="InterPro" id="IPR011042">
    <property type="entry name" value="6-blade_b-propeller_TolB-like"/>
</dbReference>
<comment type="caution">
    <text evidence="11">Lacks conserved residue(s) required for the propagation of feature annotation.</text>
</comment>